<evidence type="ECO:0000256" key="2">
    <source>
        <dbReference type="ARBA" id="ARBA00023254"/>
    </source>
</evidence>
<dbReference type="InterPro" id="IPR056880">
    <property type="entry name" value="OB_MEIOB_N"/>
</dbReference>
<dbReference type="AlphaFoldDB" id="A0AAV4G7Y6"/>
<keyword evidence="2" id="KW-0469">Meiosis</keyword>
<evidence type="ECO:0000259" key="4">
    <source>
        <dbReference type="Pfam" id="PF24903"/>
    </source>
</evidence>
<comment type="similarity">
    <text evidence="3">Belongs to the MEIOB family.</text>
</comment>
<proteinExistence type="inferred from homology"/>
<dbReference type="GO" id="GO:0003697">
    <property type="term" value="F:single-stranded DNA binding"/>
    <property type="evidence" value="ECO:0007669"/>
    <property type="project" value="TreeGrafter"/>
</dbReference>
<dbReference type="PANTHER" id="PTHR21166">
    <property type="entry name" value="CELL DIVISION CONTROL PROTEIN 24 OB DOMAIN-CONTAINING PROTEIN-RELATED"/>
    <property type="match status" value="1"/>
</dbReference>
<evidence type="ECO:0000313" key="5">
    <source>
        <dbReference type="EMBL" id="GFR80675.1"/>
    </source>
</evidence>
<evidence type="ECO:0000256" key="1">
    <source>
        <dbReference type="ARBA" id="ARBA00023125"/>
    </source>
</evidence>
<gene>
    <name evidence="5" type="ORF">ElyMa_005904600</name>
</gene>
<accession>A0AAV4G7Y6</accession>
<comment type="caution">
    <text evidence="5">The sequence shown here is derived from an EMBL/GenBank/DDBJ whole genome shotgun (WGS) entry which is preliminary data.</text>
</comment>
<dbReference type="EMBL" id="BMAT01011862">
    <property type="protein sequence ID" value="GFR80675.1"/>
    <property type="molecule type" value="Genomic_DNA"/>
</dbReference>
<dbReference type="SUPFAM" id="SSF50249">
    <property type="entry name" value="Nucleic acid-binding proteins"/>
    <property type="match status" value="1"/>
</dbReference>
<dbReference type="GO" id="GO:0008310">
    <property type="term" value="F:single-stranded DNA 3'-5' DNA exonuclease activity"/>
    <property type="evidence" value="ECO:0007669"/>
    <property type="project" value="TreeGrafter"/>
</dbReference>
<dbReference type="Proteomes" id="UP000762676">
    <property type="component" value="Unassembled WGS sequence"/>
</dbReference>
<organism evidence="5 6">
    <name type="scientific">Elysia marginata</name>
    <dbReference type="NCBI Taxonomy" id="1093978"/>
    <lineage>
        <taxon>Eukaryota</taxon>
        <taxon>Metazoa</taxon>
        <taxon>Spiralia</taxon>
        <taxon>Lophotrochozoa</taxon>
        <taxon>Mollusca</taxon>
        <taxon>Gastropoda</taxon>
        <taxon>Heterobranchia</taxon>
        <taxon>Euthyneura</taxon>
        <taxon>Panpulmonata</taxon>
        <taxon>Sacoglossa</taxon>
        <taxon>Placobranchoidea</taxon>
        <taxon>Plakobranchidae</taxon>
        <taxon>Elysia</taxon>
    </lineage>
</organism>
<dbReference type="InterPro" id="IPR052469">
    <property type="entry name" value="MEIOB"/>
</dbReference>
<name>A0AAV4G7Y6_9GAST</name>
<keyword evidence="6" id="KW-1185">Reference proteome</keyword>
<sequence length="229" mass="25322">MAWLGRFDDFKIAPPTKTTGLGDFDKTFGCGGRTTAQNQRAQMLKSSNQAGYINICDISSSVNHVSIIGVIIGKDGPKSVVSKRGTGSERHLVSFTIRDSDVAFINLTCWGGEQYIKMIACELNIGDVVDVRDAQVQTKSNNPADEKFRPWTPSPCQLITGENQGTVFPYSGLDIGDYSYLMQIPTRPANDFYTLEDIQTNGMSLQGEHIHILAVVKQVKELYFSGYFF</sequence>
<dbReference type="InterPro" id="IPR012340">
    <property type="entry name" value="NA-bd_OB-fold"/>
</dbReference>
<dbReference type="Pfam" id="PF24903">
    <property type="entry name" value="OB_MEIOB_N"/>
    <property type="match status" value="1"/>
</dbReference>
<dbReference type="PANTHER" id="PTHR21166:SF2">
    <property type="entry name" value="CELL DIVISION CONTROL PROTEIN 24 OB DOMAIN-CONTAINING PROTEIN-RELATED"/>
    <property type="match status" value="1"/>
</dbReference>
<dbReference type="GO" id="GO:0000712">
    <property type="term" value="P:resolution of meiotic recombination intermediates"/>
    <property type="evidence" value="ECO:0007669"/>
    <property type="project" value="TreeGrafter"/>
</dbReference>
<evidence type="ECO:0000256" key="3">
    <source>
        <dbReference type="ARBA" id="ARBA00038329"/>
    </source>
</evidence>
<protein>
    <submittedName>
        <fullName evidence="5">Meiosis-specific with OB domain-containing protein-like</fullName>
    </submittedName>
</protein>
<feature type="domain" description="MEIOB-like N-terminal" evidence="4">
    <location>
        <begin position="51"/>
        <end position="186"/>
    </location>
</feature>
<evidence type="ECO:0000313" key="6">
    <source>
        <dbReference type="Proteomes" id="UP000762676"/>
    </source>
</evidence>
<dbReference type="Gene3D" id="2.40.50.140">
    <property type="entry name" value="Nucleic acid-binding proteins"/>
    <property type="match status" value="1"/>
</dbReference>
<reference evidence="5 6" key="1">
    <citation type="journal article" date="2021" name="Elife">
        <title>Chloroplast acquisition without the gene transfer in kleptoplastic sea slugs, Plakobranchus ocellatus.</title>
        <authorList>
            <person name="Maeda T."/>
            <person name="Takahashi S."/>
            <person name="Yoshida T."/>
            <person name="Shimamura S."/>
            <person name="Takaki Y."/>
            <person name="Nagai Y."/>
            <person name="Toyoda A."/>
            <person name="Suzuki Y."/>
            <person name="Arimoto A."/>
            <person name="Ishii H."/>
            <person name="Satoh N."/>
            <person name="Nishiyama T."/>
            <person name="Hasebe M."/>
            <person name="Maruyama T."/>
            <person name="Minagawa J."/>
            <person name="Obokata J."/>
            <person name="Shigenobu S."/>
        </authorList>
    </citation>
    <scope>NUCLEOTIDE SEQUENCE [LARGE SCALE GENOMIC DNA]</scope>
</reference>
<keyword evidence="1" id="KW-0238">DNA-binding</keyword>